<dbReference type="Gene3D" id="3.30.360.10">
    <property type="entry name" value="Dihydrodipicolinate Reductase, domain 2"/>
    <property type="match status" value="1"/>
</dbReference>
<evidence type="ECO:0000313" key="2">
    <source>
        <dbReference type="Proteomes" id="UP001198893"/>
    </source>
</evidence>
<name>A0AAW4WDJ8_9FIRM</name>
<gene>
    <name evidence="1" type="ORF">LKD47_11135</name>
</gene>
<dbReference type="AlphaFoldDB" id="A0AAW4WDJ8"/>
<comment type="caution">
    <text evidence="1">The sequence shown here is derived from an EMBL/GenBank/DDBJ whole genome shotgun (WGS) entry which is preliminary data.</text>
</comment>
<sequence>MSQRKVSPTGPDEQATILLKNDSDQMATVALSMHSKQPKRAMISCEKVFL</sequence>
<dbReference type="EMBL" id="JAJEQW010000012">
    <property type="protein sequence ID" value="MCC2242853.1"/>
    <property type="molecule type" value="Genomic_DNA"/>
</dbReference>
<protein>
    <submittedName>
        <fullName evidence="1">Uncharacterized protein</fullName>
    </submittedName>
</protein>
<organism evidence="1 2">
    <name type="scientific">Roseburia amylophila</name>
    <dbReference type="NCBI Taxonomy" id="2981794"/>
    <lineage>
        <taxon>Bacteria</taxon>
        <taxon>Bacillati</taxon>
        <taxon>Bacillota</taxon>
        <taxon>Clostridia</taxon>
        <taxon>Lachnospirales</taxon>
        <taxon>Lachnospiraceae</taxon>
        <taxon>Roseburia</taxon>
    </lineage>
</organism>
<dbReference type="Proteomes" id="UP001198893">
    <property type="component" value="Unassembled WGS sequence"/>
</dbReference>
<accession>A0AAW4WDJ8</accession>
<reference evidence="1" key="1">
    <citation type="submission" date="2021-10" db="EMBL/GenBank/DDBJ databases">
        <title>Anaerobic single-cell dispensing facilitates the cultivation of human gut bacteria.</title>
        <authorList>
            <person name="Afrizal A."/>
        </authorList>
    </citation>
    <scope>NUCLEOTIDE SEQUENCE</scope>
    <source>
        <strain evidence="1">CLA-AA-H204</strain>
    </source>
</reference>
<proteinExistence type="predicted"/>
<dbReference type="RefSeq" id="WP_227710495.1">
    <property type="nucleotide sequence ID" value="NZ_JAJEQW010000012.1"/>
</dbReference>
<evidence type="ECO:0000313" key="1">
    <source>
        <dbReference type="EMBL" id="MCC2242853.1"/>
    </source>
</evidence>